<dbReference type="RefSeq" id="WP_146788246.1">
    <property type="nucleotide sequence ID" value="NZ_BAABIO010000003.1"/>
</dbReference>
<dbReference type="Proteomes" id="UP000321204">
    <property type="component" value="Chromosome"/>
</dbReference>
<dbReference type="EMBL" id="CP042433">
    <property type="protein sequence ID" value="QEC56795.1"/>
    <property type="molecule type" value="Genomic_DNA"/>
</dbReference>
<feature type="signal peptide" evidence="1">
    <location>
        <begin position="1"/>
        <end position="42"/>
    </location>
</feature>
<reference evidence="2 3" key="1">
    <citation type="journal article" date="2015" name="Int. J. Syst. Evol. Microbiol.">
        <title>Flavisolibacter ginsenosidimutans sp. nov., with ginsenoside-converting activity isolated from soil used for cultivating ginseng.</title>
        <authorList>
            <person name="Zhao Y."/>
            <person name="Liu Q."/>
            <person name="Kang M.S."/>
            <person name="Jin F."/>
            <person name="Yu H."/>
            <person name="Im W.T."/>
        </authorList>
    </citation>
    <scope>NUCLEOTIDE SEQUENCE [LARGE SCALE GENOMIC DNA]</scope>
    <source>
        <strain evidence="2 3">Gsoil 636</strain>
    </source>
</reference>
<dbReference type="OrthoDB" id="652604at2"/>
<evidence type="ECO:0000256" key="1">
    <source>
        <dbReference type="SAM" id="SignalP"/>
    </source>
</evidence>
<name>A0A5B8ULA5_9BACT</name>
<accession>A0A5B8ULA5</accession>
<gene>
    <name evidence="2" type="ORF">FSB75_13105</name>
</gene>
<evidence type="ECO:0000313" key="2">
    <source>
        <dbReference type="EMBL" id="QEC56795.1"/>
    </source>
</evidence>
<dbReference type="AlphaFoldDB" id="A0A5B8ULA5"/>
<evidence type="ECO:0008006" key="4">
    <source>
        <dbReference type="Google" id="ProtNLM"/>
    </source>
</evidence>
<organism evidence="2 3">
    <name type="scientific">Flavisolibacter ginsenosidimutans</name>
    <dbReference type="NCBI Taxonomy" id="661481"/>
    <lineage>
        <taxon>Bacteria</taxon>
        <taxon>Pseudomonadati</taxon>
        <taxon>Bacteroidota</taxon>
        <taxon>Chitinophagia</taxon>
        <taxon>Chitinophagales</taxon>
        <taxon>Chitinophagaceae</taxon>
        <taxon>Flavisolibacter</taxon>
    </lineage>
</organism>
<keyword evidence="1" id="KW-0732">Signal</keyword>
<dbReference type="KEGG" id="fgg:FSB75_13105"/>
<feature type="chain" id="PRO_5022828600" description="Toxin-antitoxin system YwqK family antitoxin" evidence="1">
    <location>
        <begin position="43"/>
        <end position="477"/>
    </location>
</feature>
<dbReference type="SUPFAM" id="SSF82185">
    <property type="entry name" value="Histone H3 K4-specific methyltransferase SET7/9 N-terminal domain"/>
    <property type="match status" value="1"/>
</dbReference>
<dbReference type="Gene3D" id="3.90.930.1">
    <property type="match status" value="1"/>
</dbReference>
<sequence length="477" mass="54159">MTHQNEERYEKRQCLSIFCFRHDLRTVVFTLLLLVFSSTTQAQSVKDTIYYDNYWRICEKPVARYYRLGELQLGQRWHFANDVKDFYIDGGLEMSGRYSSDGSKNGAFTFYHPNGKIKKQGSFVNDTMKGTWSYYDAKGELYFQLACQNNQTFTPLFIKNPGGDTLLKNGTGQFAFKLLDYPDVFPVANDYMVKGQCEGGKRMGAWTYDAFLGDNWRTVAIELYEDGTFRSGTFGYVGGGNQLRQPAFIVALSITKLLQTEAFTHDPVFGDYVSGTHAPQLTAFLQHGDVPVFASGAKKFEANVADYLTLCATAVGYFNWADSTLFWHGGSFRSAKLNKDAWLVGYCIQTDDPKFPKQSDLFPVERLKAYNAQISFNVYEDGTTSNVAVKGNFEKEILVHIAYYLSRLTGLSPLKEGGKAVAAKQNLYLFTKVNTATYRKHSYIVYRLLFSVKPQEQTDDKFEVADYAKAKFEADEE</sequence>
<proteinExistence type="predicted"/>
<protein>
    <recommendedName>
        <fullName evidence="4">Toxin-antitoxin system YwqK family antitoxin</fullName>
    </recommendedName>
</protein>
<keyword evidence="3" id="KW-1185">Reference proteome</keyword>
<evidence type="ECO:0000313" key="3">
    <source>
        <dbReference type="Proteomes" id="UP000321204"/>
    </source>
</evidence>